<dbReference type="PANTHER" id="PTHR43581">
    <property type="entry name" value="ATP/GTP PHOSPHATASE"/>
    <property type="match status" value="1"/>
</dbReference>
<protein>
    <submittedName>
        <fullName evidence="3">AAA family ATPase</fullName>
    </submittedName>
</protein>
<dbReference type="InterPro" id="IPR051396">
    <property type="entry name" value="Bact_Antivir_Def_Nuclease"/>
</dbReference>
<dbReference type="PANTHER" id="PTHR43581:SF4">
    <property type="entry name" value="ATP_GTP PHOSPHATASE"/>
    <property type="match status" value="1"/>
</dbReference>
<reference evidence="3 4" key="1">
    <citation type="submission" date="2023-09" db="EMBL/GenBank/DDBJ databases">
        <authorList>
            <person name="Rey-Velasco X."/>
        </authorList>
    </citation>
    <scope>NUCLEOTIDE SEQUENCE [LARGE SCALE GENOMIC DNA]</scope>
    <source>
        <strain evidence="3 4">W431</strain>
    </source>
</reference>
<dbReference type="InterPro" id="IPR034139">
    <property type="entry name" value="TOPRIM_OLD"/>
</dbReference>
<feature type="domain" description="Endonuclease GajA/Old nuclease/RecF-like AAA" evidence="1">
    <location>
        <begin position="109"/>
        <end position="342"/>
    </location>
</feature>
<dbReference type="RefSeq" id="WP_311582083.1">
    <property type="nucleotide sequence ID" value="NZ_JAVRIF010000006.1"/>
</dbReference>
<sequence length="648" mass="72302">MYLRKLKAQGFRCFHSSFEIEFTDGLNVIVGENGAGKTAIISSIRQLFQDSESGRYSISSDDFFSPFITGGKAALSFSICAEFDGLDVEDKVAFLPWVGASNTALLTLQAENKEIRGRFKKIIWGGNSKSSQFDPELIDLIQCIYLPPLRDAESKLSNGRQSRLSKLLKALNRKQLKQCREDDTLHPLEEKLKDFNTSLATDDNLSIKKANELITANLTKAIGYHFGQKTSIQFAESDFTKIAESLTLLFFPDLSADSQELFRGLSQNSLGYNNLLYIASILAELTLDDEDDEQPLFKLLLIEEPEAHLHPQLQIRLLNHLKSVAEENKNVQVIVTTHSTVLASSVELESIIHLSKSQAPVATPLRTCGLHSTSSQFINRWLDVTKSNLLFASGVILVEGIAEQMIIPTLAKIVLKDQKDGYKSLEDLGISTINLNGIYFKHFMQLYCNIKTTDDPKEKDVGQNIPVRCAGLTDLDPPKKIKKEIPDPENAGETKEVSEDFIPYEGNMKNGTNHALKLVDSISKSTDARLFVSKYKTLEYDLAMEGNNAALMSGIIASLWPKPKENESPVIKEFTAMSKIDWTEKSPKEVAEAAHKILKRIDDDNIGKGMFAQVMTDKIQSEGFIFTVPEYIKNAILWASSLEVAEEE</sequence>
<dbReference type="InterPro" id="IPR041685">
    <property type="entry name" value="AAA_GajA/Old/RecF-like"/>
</dbReference>
<accession>A0ABU3A287</accession>
<evidence type="ECO:0000313" key="4">
    <source>
        <dbReference type="Proteomes" id="UP001266357"/>
    </source>
</evidence>
<feature type="domain" description="OLD protein-like TOPRIM" evidence="2">
    <location>
        <begin position="390"/>
        <end position="449"/>
    </location>
</feature>
<dbReference type="SUPFAM" id="SSF52540">
    <property type="entry name" value="P-loop containing nucleoside triphosphate hydrolases"/>
    <property type="match status" value="1"/>
</dbReference>
<gene>
    <name evidence="3" type="ORF">RM573_11880</name>
</gene>
<name>A0ABU3A287_9GAMM</name>
<evidence type="ECO:0000259" key="1">
    <source>
        <dbReference type="Pfam" id="PF13175"/>
    </source>
</evidence>
<proteinExistence type="predicted"/>
<evidence type="ECO:0000313" key="3">
    <source>
        <dbReference type="EMBL" id="MDT0604296.1"/>
    </source>
</evidence>
<dbReference type="Pfam" id="PF13175">
    <property type="entry name" value="AAA_15"/>
    <property type="match status" value="2"/>
</dbReference>
<dbReference type="CDD" id="cd01026">
    <property type="entry name" value="TOPRIM_OLD"/>
    <property type="match status" value="1"/>
</dbReference>
<dbReference type="Proteomes" id="UP001266357">
    <property type="component" value="Unassembled WGS sequence"/>
</dbReference>
<dbReference type="Gene3D" id="3.40.50.300">
    <property type="entry name" value="P-loop containing nucleotide triphosphate hydrolases"/>
    <property type="match status" value="1"/>
</dbReference>
<keyword evidence="4" id="KW-1185">Reference proteome</keyword>
<comment type="caution">
    <text evidence="3">The sequence shown here is derived from an EMBL/GenBank/DDBJ whole genome shotgun (WGS) entry which is preliminary data.</text>
</comment>
<evidence type="ECO:0000259" key="2">
    <source>
        <dbReference type="Pfam" id="PF20469"/>
    </source>
</evidence>
<dbReference type="Pfam" id="PF20469">
    <property type="entry name" value="OLD-like_TOPRIM"/>
    <property type="match status" value="1"/>
</dbReference>
<organism evidence="3 4">
    <name type="scientific">Thalassotalea castellviae</name>
    <dbReference type="NCBI Taxonomy" id="3075612"/>
    <lineage>
        <taxon>Bacteria</taxon>
        <taxon>Pseudomonadati</taxon>
        <taxon>Pseudomonadota</taxon>
        <taxon>Gammaproteobacteria</taxon>
        <taxon>Alteromonadales</taxon>
        <taxon>Colwelliaceae</taxon>
        <taxon>Thalassotalea</taxon>
    </lineage>
</organism>
<feature type="domain" description="Endonuclease GajA/Old nuclease/RecF-like AAA" evidence="1">
    <location>
        <begin position="1"/>
        <end position="61"/>
    </location>
</feature>
<dbReference type="InterPro" id="IPR027417">
    <property type="entry name" value="P-loop_NTPase"/>
</dbReference>
<dbReference type="EMBL" id="JAVRIF010000006">
    <property type="protein sequence ID" value="MDT0604296.1"/>
    <property type="molecule type" value="Genomic_DNA"/>
</dbReference>